<proteinExistence type="inferred from homology"/>
<feature type="compositionally biased region" description="Polar residues" evidence="6">
    <location>
        <begin position="155"/>
        <end position="166"/>
    </location>
</feature>
<dbReference type="RefSeq" id="XP_025553537.1">
    <property type="nucleotide sequence ID" value="XM_025691625.1"/>
</dbReference>
<dbReference type="OrthoDB" id="10058185at2759"/>
<dbReference type="InterPro" id="IPR052337">
    <property type="entry name" value="SAT4-like"/>
</dbReference>
<evidence type="ECO:0000259" key="8">
    <source>
        <dbReference type="Pfam" id="PF20684"/>
    </source>
</evidence>
<accession>A0A395I458</accession>
<feature type="transmembrane region" description="Helical" evidence="7">
    <location>
        <begin position="114"/>
        <end position="135"/>
    </location>
</feature>
<evidence type="ECO:0000313" key="9">
    <source>
        <dbReference type="EMBL" id="RAL14383.1"/>
    </source>
</evidence>
<dbReference type="GO" id="GO:0016020">
    <property type="term" value="C:membrane"/>
    <property type="evidence" value="ECO:0007669"/>
    <property type="project" value="UniProtKB-SubCell"/>
</dbReference>
<evidence type="ECO:0000256" key="7">
    <source>
        <dbReference type="SAM" id="Phobius"/>
    </source>
</evidence>
<name>A0A395I458_ASPHC</name>
<evidence type="ECO:0000313" key="10">
    <source>
        <dbReference type="Proteomes" id="UP000248961"/>
    </source>
</evidence>
<evidence type="ECO:0000256" key="2">
    <source>
        <dbReference type="ARBA" id="ARBA00022692"/>
    </source>
</evidence>
<dbReference type="EMBL" id="KZ824275">
    <property type="protein sequence ID" value="RAL14383.1"/>
    <property type="molecule type" value="Genomic_DNA"/>
</dbReference>
<feature type="transmembrane region" description="Helical" evidence="7">
    <location>
        <begin position="73"/>
        <end position="94"/>
    </location>
</feature>
<dbReference type="PANTHER" id="PTHR33048">
    <property type="entry name" value="PTH11-LIKE INTEGRAL MEMBRANE PROTEIN (AFU_ORTHOLOGUE AFUA_5G11245)"/>
    <property type="match status" value="1"/>
</dbReference>
<comment type="similarity">
    <text evidence="5">Belongs to the SAT4 family.</text>
</comment>
<protein>
    <recommendedName>
        <fullName evidence="8">Rhodopsin domain-containing protein</fullName>
    </recommendedName>
</protein>
<feature type="domain" description="Rhodopsin" evidence="8">
    <location>
        <begin position="34"/>
        <end position="134"/>
    </location>
</feature>
<evidence type="ECO:0000256" key="1">
    <source>
        <dbReference type="ARBA" id="ARBA00004141"/>
    </source>
</evidence>
<reference evidence="9 10" key="1">
    <citation type="submission" date="2018-02" db="EMBL/GenBank/DDBJ databases">
        <title>The genomes of Aspergillus section Nigri reveals drivers in fungal speciation.</title>
        <authorList>
            <consortium name="DOE Joint Genome Institute"/>
            <person name="Vesth T.C."/>
            <person name="Nybo J."/>
            <person name="Theobald S."/>
            <person name="Brandl J."/>
            <person name="Frisvad J.C."/>
            <person name="Nielsen K.F."/>
            <person name="Lyhne E.K."/>
            <person name="Kogle M.E."/>
            <person name="Kuo A."/>
            <person name="Riley R."/>
            <person name="Clum A."/>
            <person name="Nolan M."/>
            <person name="Lipzen A."/>
            <person name="Salamov A."/>
            <person name="Henrissat B."/>
            <person name="Wiebenga A."/>
            <person name="De vries R.P."/>
            <person name="Grigoriev I.V."/>
            <person name="Mortensen U.H."/>
            <person name="Andersen M.R."/>
            <person name="Baker S.E."/>
        </authorList>
    </citation>
    <scope>NUCLEOTIDE SEQUENCE [LARGE SCALE GENOMIC DNA]</scope>
    <source>
        <strain evidence="9 10">CBS 101889</strain>
    </source>
</reference>
<sequence length="185" mass="20182">MAVLYTSCIAIAIGSLVKCAGLSQLEISYCKFVSGTMITIQSVINVVTDFYVLLLPIPRLVNLQVSRRRRIGLLVTFMSGLGACAASLARLVNLQLTENSDVFWTTGAMPSSRTIVEMNIAIIVACATFFAMFFARLRSLGLSFYNATRSLLQNGTREGPKVSQTGDAARSNLSSKKRSSSQHWE</sequence>
<keyword evidence="2 7" id="KW-0812">Transmembrane</keyword>
<evidence type="ECO:0000256" key="5">
    <source>
        <dbReference type="ARBA" id="ARBA00038359"/>
    </source>
</evidence>
<dbReference type="AlphaFoldDB" id="A0A395I458"/>
<dbReference type="InterPro" id="IPR049326">
    <property type="entry name" value="Rhodopsin_dom_fungi"/>
</dbReference>
<dbReference type="VEuPathDB" id="FungiDB:BO97DRAFT_341107"/>
<dbReference type="Pfam" id="PF20684">
    <property type="entry name" value="Fung_rhodopsin"/>
    <property type="match status" value="1"/>
</dbReference>
<evidence type="ECO:0000256" key="6">
    <source>
        <dbReference type="SAM" id="MobiDB-lite"/>
    </source>
</evidence>
<evidence type="ECO:0000256" key="4">
    <source>
        <dbReference type="ARBA" id="ARBA00023136"/>
    </source>
</evidence>
<comment type="subcellular location">
    <subcellularLocation>
        <location evidence="1">Membrane</location>
        <topology evidence="1">Multi-pass membrane protein</topology>
    </subcellularLocation>
</comment>
<keyword evidence="10" id="KW-1185">Reference proteome</keyword>
<keyword evidence="3 7" id="KW-1133">Transmembrane helix</keyword>
<evidence type="ECO:0000256" key="3">
    <source>
        <dbReference type="ARBA" id="ARBA00022989"/>
    </source>
</evidence>
<feature type="compositionally biased region" description="Basic residues" evidence="6">
    <location>
        <begin position="175"/>
        <end position="185"/>
    </location>
</feature>
<feature type="region of interest" description="Disordered" evidence="6">
    <location>
        <begin position="155"/>
        <end position="185"/>
    </location>
</feature>
<dbReference type="PANTHER" id="PTHR33048:SF47">
    <property type="entry name" value="INTEGRAL MEMBRANE PROTEIN-RELATED"/>
    <property type="match status" value="1"/>
</dbReference>
<gene>
    <name evidence="9" type="ORF">BO97DRAFT_341107</name>
</gene>
<dbReference type="Proteomes" id="UP000248961">
    <property type="component" value="Unassembled WGS sequence"/>
</dbReference>
<keyword evidence="4 7" id="KW-0472">Membrane</keyword>
<dbReference type="GeneID" id="37195914"/>
<feature type="transmembrane region" description="Helical" evidence="7">
    <location>
        <begin position="43"/>
        <end position="61"/>
    </location>
</feature>
<organism evidence="9 10">
    <name type="scientific">Aspergillus homomorphus (strain CBS 101889)</name>
    <dbReference type="NCBI Taxonomy" id="1450537"/>
    <lineage>
        <taxon>Eukaryota</taxon>
        <taxon>Fungi</taxon>
        <taxon>Dikarya</taxon>
        <taxon>Ascomycota</taxon>
        <taxon>Pezizomycotina</taxon>
        <taxon>Eurotiomycetes</taxon>
        <taxon>Eurotiomycetidae</taxon>
        <taxon>Eurotiales</taxon>
        <taxon>Aspergillaceae</taxon>
        <taxon>Aspergillus</taxon>
        <taxon>Aspergillus subgen. Circumdati</taxon>
    </lineage>
</organism>